<dbReference type="EMBL" id="JBDKWZ010000017">
    <property type="protein sequence ID" value="MEN7550915.1"/>
    <property type="molecule type" value="Genomic_DNA"/>
</dbReference>
<protein>
    <submittedName>
        <fullName evidence="1">Uncharacterized protein</fullName>
    </submittedName>
</protein>
<sequence>MRIDEFDALNLKEKAKLVFSRFQYLESVQKEEYLKILYAGKKGKLMVEVILHRLTNDVEKITRITHNGQLMPFVDKVDIESLECK</sequence>
<evidence type="ECO:0000313" key="1">
    <source>
        <dbReference type="EMBL" id="MEN7550915.1"/>
    </source>
</evidence>
<accession>A0AAW9S6U6</accession>
<gene>
    <name evidence="1" type="ORF">AAG747_23545</name>
</gene>
<reference evidence="1 2" key="1">
    <citation type="submission" date="2024-04" db="EMBL/GenBank/DDBJ databases">
        <title>Novel genus in family Flammeovirgaceae.</title>
        <authorList>
            <person name="Nguyen T.H."/>
            <person name="Vuong T.Q."/>
            <person name="Le H."/>
            <person name="Kim S.-G."/>
        </authorList>
    </citation>
    <scope>NUCLEOTIDE SEQUENCE [LARGE SCALE GENOMIC DNA]</scope>
    <source>
        <strain evidence="1 2">JCM 23209</strain>
    </source>
</reference>
<name>A0AAW9S6U6_9BACT</name>
<dbReference type="RefSeq" id="WP_346823694.1">
    <property type="nucleotide sequence ID" value="NZ_JBDKWZ010000017.1"/>
</dbReference>
<keyword evidence="2" id="KW-1185">Reference proteome</keyword>
<organism evidence="1 2">
    <name type="scientific">Rapidithrix thailandica</name>
    <dbReference type="NCBI Taxonomy" id="413964"/>
    <lineage>
        <taxon>Bacteria</taxon>
        <taxon>Pseudomonadati</taxon>
        <taxon>Bacteroidota</taxon>
        <taxon>Cytophagia</taxon>
        <taxon>Cytophagales</taxon>
        <taxon>Flammeovirgaceae</taxon>
        <taxon>Rapidithrix</taxon>
    </lineage>
</organism>
<dbReference type="Proteomes" id="UP001403385">
    <property type="component" value="Unassembled WGS sequence"/>
</dbReference>
<proteinExistence type="predicted"/>
<dbReference type="AlphaFoldDB" id="A0AAW9S6U6"/>
<evidence type="ECO:0000313" key="2">
    <source>
        <dbReference type="Proteomes" id="UP001403385"/>
    </source>
</evidence>
<comment type="caution">
    <text evidence="1">The sequence shown here is derived from an EMBL/GenBank/DDBJ whole genome shotgun (WGS) entry which is preliminary data.</text>
</comment>